<dbReference type="InterPro" id="IPR004046">
    <property type="entry name" value="GST_C"/>
</dbReference>
<evidence type="ECO:0000259" key="2">
    <source>
        <dbReference type="PROSITE" id="PS50404"/>
    </source>
</evidence>
<organism evidence="4 5">
    <name type="scientific">Paraburkholderia elongata</name>
    <dbReference type="NCBI Taxonomy" id="2675747"/>
    <lineage>
        <taxon>Bacteria</taxon>
        <taxon>Pseudomonadati</taxon>
        <taxon>Pseudomonadota</taxon>
        <taxon>Betaproteobacteria</taxon>
        <taxon>Burkholderiales</taxon>
        <taxon>Burkholderiaceae</taxon>
        <taxon>Paraburkholderia</taxon>
    </lineage>
</organism>
<comment type="similarity">
    <text evidence="1">Belongs to the GST superfamily.</text>
</comment>
<dbReference type="InterPro" id="IPR010987">
    <property type="entry name" value="Glutathione-S-Trfase_C-like"/>
</dbReference>
<protein>
    <submittedName>
        <fullName evidence="4">Glutathione S-transferase</fullName>
    </submittedName>
</protein>
<evidence type="ECO:0000313" key="5">
    <source>
        <dbReference type="Proteomes" id="UP000655523"/>
    </source>
</evidence>
<evidence type="ECO:0000259" key="3">
    <source>
        <dbReference type="PROSITE" id="PS50405"/>
    </source>
</evidence>
<dbReference type="PANTHER" id="PTHR44051:SF21">
    <property type="entry name" value="GLUTATHIONE S-TRANSFERASE FAMILY PROTEIN"/>
    <property type="match status" value="1"/>
</dbReference>
<dbReference type="CDD" id="cd03046">
    <property type="entry name" value="GST_N_GTT1_like"/>
    <property type="match status" value="1"/>
</dbReference>
<dbReference type="SFLD" id="SFLDG00358">
    <property type="entry name" value="Main_(cytGST)"/>
    <property type="match status" value="1"/>
</dbReference>
<dbReference type="Pfam" id="PF00043">
    <property type="entry name" value="GST_C"/>
    <property type="match status" value="1"/>
</dbReference>
<dbReference type="Gene3D" id="1.20.1050.10">
    <property type="match status" value="1"/>
</dbReference>
<dbReference type="Gene3D" id="3.40.30.10">
    <property type="entry name" value="Glutaredoxin"/>
    <property type="match status" value="1"/>
</dbReference>
<accession>A0A972SN94</accession>
<dbReference type="Proteomes" id="UP000655523">
    <property type="component" value="Unassembled WGS sequence"/>
</dbReference>
<dbReference type="InterPro" id="IPR040079">
    <property type="entry name" value="Glutathione_S-Trfase"/>
</dbReference>
<feature type="domain" description="GST N-terminal" evidence="2">
    <location>
        <begin position="4"/>
        <end position="85"/>
    </location>
</feature>
<feature type="domain" description="GST C-terminal" evidence="3">
    <location>
        <begin position="91"/>
        <end position="212"/>
    </location>
</feature>
<dbReference type="CDD" id="cd03207">
    <property type="entry name" value="GST_C_8"/>
    <property type="match status" value="1"/>
</dbReference>
<evidence type="ECO:0000313" key="4">
    <source>
        <dbReference type="EMBL" id="NPT61002.1"/>
    </source>
</evidence>
<dbReference type="InterPro" id="IPR036249">
    <property type="entry name" value="Thioredoxin-like_sf"/>
</dbReference>
<comment type="caution">
    <text evidence="4">The sequence shown here is derived from an EMBL/GenBank/DDBJ whole genome shotgun (WGS) entry which is preliminary data.</text>
</comment>
<dbReference type="PROSITE" id="PS50404">
    <property type="entry name" value="GST_NTER"/>
    <property type="match status" value="1"/>
</dbReference>
<keyword evidence="5" id="KW-1185">Reference proteome</keyword>
<dbReference type="InterPro" id="IPR004045">
    <property type="entry name" value="Glutathione_S-Trfase_N"/>
</dbReference>
<dbReference type="Pfam" id="PF02798">
    <property type="entry name" value="GST_N"/>
    <property type="match status" value="1"/>
</dbReference>
<dbReference type="EMBL" id="WOEZ01000245">
    <property type="protein sequence ID" value="NPT61002.1"/>
    <property type="molecule type" value="Genomic_DNA"/>
</dbReference>
<reference evidence="4 5" key="1">
    <citation type="submission" date="2019-11" db="EMBL/GenBank/DDBJ databases">
        <title>Metabolism of dissolved organic matter in forest soils.</title>
        <authorList>
            <person name="Cyle K.T."/>
            <person name="Wilhelm R.C."/>
            <person name="Martinez C.E."/>
        </authorList>
    </citation>
    <scope>NUCLEOTIDE SEQUENCE [LARGE SCALE GENOMIC DNA]</scope>
    <source>
        <strain evidence="4 5">5N</strain>
    </source>
</reference>
<gene>
    <name evidence="4" type="ORF">GNZ13_42280</name>
</gene>
<dbReference type="SFLD" id="SFLDG01150">
    <property type="entry name" value="Main.1:_Beta-like"/>
    <property type="match status" value="1"/>
</dbReference>
<dbReference type="SUPFAM" id="SSF52833">
    <property type="entry name" value="Thioredoxin-like"/>
    <property type="match status" value="1"/>
</dbReference>
<dbReference type="PANTHER" id="PTHR44051">
    <property type="entry name" value="GLUTATHIONE S-TRANSFERASE-RELATED"/>
    <property type="match status" value="1"/>
</dbReference>
<dbReference type="InterPro" id="IPR036282">
    <property type="entry name" value="Glutathione-S-Trfase_C_sf"/>
</dbReference>
<evidence type="ECO:0000256" key="1">
    <source>
        <dbReference type="RuleBase" id="RU003494"/>
    </source>
</evidence>
<proteinExistence type="inferred from homology"/>
<dbReference type="AlphaFoldDB" id="A0A972SN94"/>
<dbReference type="RefSeq" id="WP_172176260.1">
    <property type="nucleotide sequence ID" value="NZ_WOEZ01000245.1"/>
</dbReference>
<dbReference type="SFLD" id="SFLDS00019">
    <property type="entry name" value="Glutathione_Transferase_(cytos"/>
    <property type="match status" value="1"/>
</dbReference>
<name>A0A972SN94_9BURK</name>
<dbReference type="PROSITE" id="PS50405">
    <property type="entry name" value="GST_CTER"/>
    <property type="match status" value="1"/>
</dbReference>
<dbReference type="SUPFAM" id="SSF47616">
    <property type="entry name" value="GST C-terminal domain-like"/>
    <property type="match status" value="1"/>
</dbReference>
<sequence>MTTDRTITLFHSPQCRSVSALTLLEELGAPYQLKVLNMKAGEQRKAPYRVINPLGKVPAILHGDALVTEQVAIFIYLADLFPEAGLAPALDDPSRGPYLRWLVYYAACYEPALVDKAMKREPAPLATSPYGDFDSMLGTLTSQLQASPYLLGDKMSAADILWGIALHWGMMFKLVPETPVVLEYAQRVCSRPSFVKVNERDVALAAEHEAAVKAAG</sequence>